<evidence type="ECO:0000256" key="1">
    <source>
        <dbReference type="SAM" id="Phobius"/>
    </source>
</evidence>
<dbReference type="EMBL" id="JAAHFQ010000600">
    <property type="protein sequence ID" value="NER30614.1"/>
    <property type="molecule type" value="Genomic_DNA"/>
</dbReference>
<keyword evidence="1" id="KW-0812">Transmembrane</keyword>
<feature type="transmembrane region" description="Helical" evidence="1">
    <location>
        <begin position="28"/>
        <end position="44"/>
    </location>
</feature>
<keyword evidence="1" id="KW-0472">Membrane</keyword>
<dbReference type="AlphaFoldDB" id="A0A6B3NKF1"/>
<evidence type="ECO:0000313" key="2">
    <source>
        <dbReference type="EMBL" id="NER30614.1"/>
    </source>
</evidence>
<name>A0A6B3NKF1_9CYAN</name>
<protein>
    <submittedName>
        <fullName evidence="2">Uncharacterized protein</fullName>
    </submittedName>
</protein>
<keyword evidence="1" id="KW-1133">Transmembrane helix</keyword>
<accession>A0A6B3NKF1</accession>
<reference evidence="2" key="1">
    <citation type="submission" date="2019-11" db="EMBL/GenBank/DDBJ databases">
        <title>Genomic insights into an expanded diversity of filamentous marine cyanobacteria reveals the extraordinary biosynthetic potential of Moorea and Okeania.</title>
        <authorList>
            <person name="Ferreira Leao T."/>
            <person name="Wang M."/>
            <person name="Moss N."/>
            <person name="Da Silva R."/>
            <person name="Sanders J."/>
            <person name="Nurk S."/>
            <person name="Gurevich A."/>
            <person name="Humphrey G."/>
            <person name="Reher R."/>
            <person name="Zhu Q."/>
            <person name="Belda-Ferre P."/>
            <person name="Glukhov E."/>
            <person name="Rex R."/>
            <person name="Dorrestein P.C."/>
            <person name="Knight R."/>
            <person name="Pevzner P."/>
            <person name="Gerwick W.H."/>
            <person name="Gerwick L."/>
        </authorList>
    </citation>
    <scope>NUCLEOTIDE SEQUENCE</scope>
    <source>
        <strain evidence="2">SIO1C4</strain>
    </source>
</reference>
<gene>
    <name evidence="2" type="ORF">F6J89_24100</name>
</gene>
<comment type="caution">
    <text evidence="2">The sequence shown here is derived from an EMBL/GenBank/DDBJ whole genome shotgun (WGS) entry which is preliminary data.</text>
</comment>
<proteinExistence type="predicted"/>
<sequence>MGRWGDGETRRRGEIIGTPASVSIQAKLNYLLLITYYLLLITYYL</sequence>
<organism evidence="2">
    <name type="scientific">Symploca sp. SIO1C4</name>
    <dbReference type="NCBI Taxonomy" id="2607765"/>
    <lineage>
        <taxon>Bacteria</taxon>
        <taxon>Bacillati</taxon>
        <taxon>Cyanobacteriota</taxon>
        <taxon>Cyanophyceae</taxon>
        <taxon>Coleofasciculales</taxon>
        <taxon>Coleofasciculaceae</taxon>
        <taxon>Symploca</taxon>
    </lineage>
</organism>